<evidence type="ECO:0000256" key="3">
    <source>
        <dbReference type="ARBA" id="ARBA00022989"/>
    </source>
</evidence>
<dbReference type="PANTHER" id="PTHR35371:SF1">
    <property type="entry name" value="BLR7753 PROTEIN"/>
    <property type="match status" value="1"/>
</dbReference>
<evidence type="ECO:0000313" key="7">
    <source>
        <dbReference type="Proteomes" id="UP000572817"/>
    </source>
</evidence>
<keyword evidence="2 5" id="KW-0812">Transmembrane</keyword>
<evidence type="ECO:0000256" key="2">
    <source>
        <dbReference type="ARBA" id="ARBA00022692"/>
    </source>
</evidence>
<sequence length="145" mass="15620">MSNSTLLAIPAMYITTLVPHFYAISLIKRANNGRYANANAHGSAFAQHLQRAVPAATLAQYERAERAHRNGLENLPLFAAAVLAARLAGVEHAVGATAWAYVASRVVYNGLYIRIEDDRKAVARSGVWAAGLVLCLSLFVRAAMV</sequence>
<feature type="transmembrane region" description="Helical" evidence="5">
    <location>
        <begin position="6"/>
        <end position="27"/>
    </location>
</feature>
<comment type="caution">
    <text evidence="6">The sequence shown here is derived from an EMBL/GenBank/DDBJ whole genome shotgun (WGS) entry which is preliminary data.</text>
</comment>
<evidence type="ECO:0000256" key="4">
    <source>
        <dbReference type="ARBA" id="ARBA00023136"/>
    </source>
</evidence>
<dbReference type="InterPro" id="IPR001129">
    <property type="entry name" value="Membr-assoc_MAPEG"/>
</dbReference>
<proteinExistence type="predicted"/>
<organism evidence="6 7">
    <name type="scientific">Botryosphaeria dothidea</name>
    <dbReference type="NCBI Taxonomy" id="55169"/>
    <lineage>
        <taxon>Eukaryota</taxon>
        <taxon>Fungi</taxon>
        <taxon>Dikarya</taxon>
        <taxon>Ascomycota</taxon>
        <taxon>Pezizomycotina</taxon>
        <taxon>Dothideomycetes</taxon>
        <taxon>Dothideomycetes incertae sedis</taxon>
        <taxon>Botryosphaeriales</taxon>
        <taxon>Botryosphaeriaceae</taxon>
        <taxon>Botryosphaeria</taxon>
    </lineage>
</organism>
<dbReference type="Gene3D" id="1.20.120.550">
    <property type="entry name" value="Membrane associated eicosanoid/glutathione metabolism-like domain"/>
    <property type="match status" value="1"/>
</dbReference>
<evidence type="ECO:0000313" key="6">
    <source>
        <dbReference type="EMBL" id="KAF4307766.1"/>
    </source>
</evidence>
<protein>
    <submittedName>
        <fullName evidence="6">Membrane-associated eicosanoid/glutathione metabolism (MAPEG) protein</fullName>
    </submittedName>
</protein>
<dbReference type="Proteomes" id="UP000572817">
    <property type="component" value="Unassembled WGS sequence"/>
</dbReference>
<accession>A0A8H4N6J5</accession>
<dbReference type="Pfam" id="PF01124">
    <property type="entry name" value="MAPEG"/>
    <property type="match status" value="1"/>
</dbReference>
<evidence type="ECO:0000256" key="5">
    <source>
        <dbReference type="SAM" id="Phobius"/>
    </source>
</evidence>
<reference evidence="6" key="1">
    <citation type="submission" date="2020-04" db="EMBL/GenBank/DDBJ databases">
        <title>Genome Assembly and Annotation of Botryosphaeria dothidea sdau 11-99, a Latent Pathogen of Apple Fruit Ring Rot in China.</title>
        <authorList>
            <person name="Yu C."/>
            <person name="Diao Y."/>
            <person name="Lu Q."/>
            <person name="Zhao J."/>
            <person name="Cui S."/>
            <person name="Peng C."/>
            <person name="He B."/>
            <person name="Liu H."/>
        </authorList>
    </citation>
    <scope>NUCLEOTIDE SEQUENCE [LARGE SCALE GENOMIC DNA]</scope>
    <source>
        <strain evidence="6">Sdau11-99</strain>
    </source>
</reference>
<comment type="subcellular location">
    <subcellularLocation>
        <location evidence="1">Membrane</location>
    </subcellularLocation>
</comment>
<keyword evidence="7" id="KW-1185">Reference proteome</keyword>
<feature type="transmembrane region" description="Helical" evidence="5">
    <location>
        <begin position="121"/>
        <end position="144"/>
    </location>
</feature>
<keyword evidence="4 5" id="KW-0472">Membrane</keyword>
<keyword evidence="3 5" id="KW-1133">Transmembrane helix</keyword>
<name>A0A8H4N6J5_9PEZI</name>
<gene>
    <name evidence="6" type="ORF">GTA08_BOTSDO03403</name>
</gene>
<dbReference type="EMBL" id="WWBZ02000022">
    <property type="protein sequence ID" value="KAF4307766.1"/>
    <property type="molecule type" value="Genomic_DNA"/>
</dbReference>
<dbReference type="AlphaFoldDB" id="A0A8H4N6J5"/>
<dbReference type="PANTHER" id="PTHR35371">
    <property type="entry name" value="INNER MEMBRANE PROTEIN"/>
    <property type="match status" value="1"/>
</dbReference>
<dbReference type="InterPro" id="IPR023352">
    <property type="entry name" value="MAPEG-like_dom_sf"/>
</dbReference>
<dbReference type="OrthoDB" id="2122304at2759"/>
<dbReference type="SUPFAM" id="SSF161084">
    <property type="entry name" value="MAPEG domain-like"/>
    <property type="match status" value="1"/>
</dbReference>
<evidence type="ECO:0000256" key="1">
    <source>
        <dbReference type="ARBA" id="ARBA00004370"/>
    </source>
</evidence>
<dbReference type="GO" id="GO:0016020">
    <property type="term" value="C:membrane"/>
    <property type="evidence" value="ECO:0007669"/>
    <property type="project" value="UniProtKB-SubCell"/>
</dbReference>